<evidence type="ECO:0000313" key="2">
    <source>
        <dbReference type="Proteomes" id="UP001283361"/>
    </source>
</evidence>
<sequence length="116" mass="13806">MASSRKRLCESEKARSKLFNFKADSEIEQIEEDSDVTSLSDENDPEFITERNVSDERNDDEEVIKIYAELKNQDQNLKSYLLTAYLRNYNERRSKLQLEATTQRLFDFELDLYHIN</sequence>
<evidence type="ECO:0000313" key="1">
    <source>
        <dbReference type="EMBL" id="KAK3750498.1"/>
    </source>
</evidence>
<accession>A0AAE0YNB7</accession>
<organism evidence="1 2">
    <name type="scientific">Elysia crispata</name>
    <name type="common">lettuce slug</name>
    <dbReference type="NCBI Taxonomy" id="231223"/>
    <lineage>
        <taxon>Eukaryota</taxon>
        <taxon>Metazoa</taxon>
        <taxon>Spiralia</taxon>
        <taxon>Lophotrochozoa</taxon>
        <taxon>Mollusca</taxon>
        <taxon>Gastropoda</taxon>
        <taxon>Heterobranchia</taxon>
        <taxon>Euthyneura</taxon>
        <taxon>Panpulmonata</taxon>
        <taxon>Sacoglossa</taxon>
        <taxon>Placobranchoidea</taxon>
        <taxon>Plakobranchidae</taxon>
        <taxon>Elysia</taxon>
    </lineage>
</organism>
<proteinExistence type="predicted"/>
<protein>
    <submittedName>
        <fullName evidence="1">Uncharacterized protein</fullName>
    </submittedName>
</protein>
<gene>
    <name evidence="1" type="ORF">RRG08_053868</name>
</gene>
<name>A0AAE0YNB7_9GAST</name>
<dbReference type="EMBL" id="JAWDGP010005875">
    <property type="protein sequence ID" value="KAK3750498.1"/>
    <property type="molecule type" value="Genomic_DNA"/>
</dbReference>
<comment type="caution">
    <text evidence="1">The sequence shown here is derived from an EMBL/GenBank/DDBJ whole genome shotgun (WGS) entry which is preliminary data.</text>
</comment>
<dbReference type="AlphaFoldDB" id="A0AAE0YNB7"/>
<dbReference type="Proteomes" id="UP001283361">
    <property type="component" value="Unassembled WGS sequence"/>
</dbReference>
<keyword evidence="2" id="KW-1185">Reference proteome</keyword>
<reference evidence="1" key="1">
    <citation type="journal article" date="2023" name="G3 (Bethesda)">
        <title>A reference genome for the long-term kleptoplast-retaining sea slug Elysia crispata morphotype clarki.</title>
        <authorList>
            <person name="Eastman K.E."/>
            <person name="Pendleton A.L."/>
            <person name="Shaikh M.A."/>
            <person name="Suttiyut T."/>
            <person name="Ogas R."/>
            <person name="Tomko P."/>
            <person name="Gavelis G."/>
            <person name="Widhalm J.R."/>
            <person name="Wisecaver J.H."/>
        </authorList>
    </citation>
    <scope>NUCLEOTIDE SEQUENCE</scope>
    <source>
        <strain evidence="1">ECLA1</strain>
    </source>
</reference>